<dbReference type="PROSITE" id="PS50297">
    <property type="entry name" value="ANK_REP_REGION"/>
    <property type="match status" value="1"/>
</dbReference>
<dbReference type="InterPro" id="IPR057517">
    <property type="entry name" value="SsdA-like_C"/>
</dbReference>
<dbReference type="EMBL" id="JAULSX010000003">
    <property type="protein sequence ID" value="KAK3494301.1"/>
    <property type="molecule type" value="Genomic_DNA"/>
</dbReference>
<keyword evidence="5" id="KW-1185">Reference proteome</keyword>
<dbReference type="AlphaFoldDB" id="A0AAJ0I988"/>
<protein>
    <recommendedName>
        <fullName evidence="3">Single-strand DNA deaminase toxin A-like C-terminal domain-containing protein</fullName>
    </recommendedName>
</protein>
<sequence>MKPSEFMTKALGLRTIHEAILEGDLKRVTRILHQDKSAVNTRTIRDQVTPLHLAVLNGSLATVKLLLLRKASFSIKDKKGYTARQYARSATIRAKKLKQYERLGWQPAKRRNRKARFISTIFREPEALRAILSANDHPLSGSTILTDGTKLAILQKVVTTSLTFPVQNSTCGFIASYMSSVPQMIAVSGWKGEGRSSTQGVLPNETMTALVRYACNIMGFRLYMQPYDCPGASVVPPEHVGRYMASHIEKQLSTAWVLKLLQDFLKTSDLARMGELKHIKLPTERSEAKIFLNHNPCGSCLGYLAKIRRVTGVTFAVETIPFAVPGSRAKSTPIPPSGARNSAPAAEAETDIVERDNDYGELCRQQKFDEDGPMDDFGSLASDEDNELQDELPVEPRADDEDQVEMQEEFIAPIKPKTATEPTRRQVVASRRLQGLLGTSPPGHWEVFQGQNFCAKPLKGARKRLGLNQEEFNQFLEAQSPRRFLGSPRATTISSVCASLLEPVSTINGRSVYFQTPVPVSAPSPATALDPSCLPSIAASVQGPPVQHFKRLDQTVQQSSSPPPRLEVCLPRLDSSERSQHRMIPDDEPKQLNLKRFSYRGSAHHKDVYPHLFGPPASSHLFQRLKVGQSKGLQASSTLSLKSAIKDASASTRKPSIAEKHIRPSKIRRIQERSVFAKVVRQCQENRQHQQQANSQQRDEHELQQQKYVKESMQHGGHPVTSKERSPDDTGSRQVLKSIERAVSAAPSRDGLSLETPIYLE</sequence>
<dbReference type="SUPFAM" id="SSF48403">
    <property type="entry name" value="Ankyrin repeat"/>
    <property type="match status" value="1"/>
</dbReference>
<feature type="region of interest" description="Disordered" evidence="2">
    <location>
        <begin position="328"/>
        <end position="349"/>
    </location>
</feature>
<dbReference type="Gene3D" id="1.25.40.20">
    <property type="entry name" value="Ankyrin repeat-containing domain"/>
    <property type="match status" value="1"/>
</dbReference>
<dbReference type="Proteomes" id="UP001285908">
    <property type="component" value="Unassembled WGS sequence"/>
</dbReference>
<dbReference type="PROSITE" id="PS50088">
    <property type="entry name" value="ANK_REPEAT"/>
    <property type="match status" value="1"/>
</dbReference>
<organism evidence="4 5">
    <name type="scientific">Neurospora hispaniola</name>
    <dbReference type="NCBI Taxonomy" id="588809"/>
    <lineage>
        <taxon>Eukaryota</taxon>
        <taxon>Fungi</taxon>
        <taxon>Dikarya</taxon>
        <taxon>Ascomycota</taxon>
        <taxon>Pezizomycotina</taxon>
        <taxon>Sordariomycetes</taxon>
        <taxon>Sordariomycetidae</taxon>
        <taxon>Sordariales</taxon>
        <taxon>Sordariaceae</taxon>
        <taxon>Neurospora</taxon>
    </lineage>
</organism>
<dbReference type="InterPro" id="IPR036770">
    <property type="entry name" value="Ankyrin_rpt-contain_sf"/>
</dbReference>
<feature type="region of interest" description="Disordered" evidence="2">
    <location>
        <begin position="711"/>
        <end position="761"/>
    </location>
</feature>
<feature type="repeat" description="ANK" evidence="1">
    <location>
        <begin position="46"/>
        <end position="78"/>
    </location>
</feature>
<feature type="region of interest" description="Disordered" evidence="2">
    <location>
        <begin position="367"/>
        <end position="388"/>
    </location>
</feature>
<feature type="compositionally biased region" description="Basic and acidic residues" evidence="2">
    <location>
        <begin position="721"/>
        <end position="731"/>
    </location>
</feature>
<evidence type="ECO:0000259" key="3">
    <source>
        <dbReference type="Pfam" id="PF24120"/>
    </source>
</evidence>
<keyword evidence="1" id="KW-0040">ANK repeat</keyword>
<dbReference type="SMART" id="SM00248">
    <property type="entry name" value="ANK"/>
    <property type="match status" value="1"/>
</dbReference>
<reference evidence="4 5" key="1">
    <citation type="journal article" date="2023" name="Mol. Phylogenet. Evol.">
        <title>Genome-scale phylogeny and comparative genomics of the fungal order Sordariales.</title>
        <authorList>
            <person name="Hensen N."/>
            <person name="Bonometti L."/>
            <person name="Westerberg I."/>
            <person name="Brannstrom I.O."/>
            <person name="Guillou S."/>
            <person name="Cros-Aarteil S."/>
            <person name="Calhoun S."/>
            <person name="Haridas S."/>
            <person name="Kuo A."/>
            <person name="Mondo S."/>
            <person name="Pangilinan J."/>
            <person name="Riley R."/>
            <person name="LaButti K."/>
            <person name="Andreopoulos B."/>
            <person name="Lipzen A."/>
            <person name="Chen C."/>
            <person name="Yan M."/>
            <person name="Daum C."/>
            <person name="Ng V."/>
            <person name="Clum A."/>
            <person name="Steindorff A."/>
            <person name="Ohm R.A."/>
            <person name="Martin F."/>
            <person name="Silar P."/>
            <person name="Natvig D.O."/>
            <person name="Lalanne C."/>
            <person name="Gautier V."/>
            <person name="Ament-Velasquez S.L."/>
            <person name="Kruys A."/>
            <person name="Hutchinson M.I."/>
            <person name="Powell A.J."/>
            <person name="Barry K."/>
            <person name="Miller A.N."/>
            <person name="Grigoriev I.V."/>
            <person name="Debuchy R."/>
            <person name="Gladieux P."/>
            <person name="Hiltunen Thoren M."/>
            <person name="Johannesson H."/>
        </authorList>
    </citation>
    <scope>NUCLEOTIDE SEQUENCE [LARGE SCALE GENOMIC DNA]</scope>
    <source>
        <strain evidence="4 5">FGSC 10403</strain>
    </source>
</reference>
<evidence type="ECO:0000313" key="5">
    <source>
        <dbReference type="Proteomes" id="UP001285908"/>
    </source>
</evidence>
<name>A0AAJ0I988_9PEZI</name>
<comment type="caution">
    <text evidence="4">The sequence shown here is derived from an EMBL/GenBank/DDBJ whole genome shotgun (WGS) entry which is preliminary data.</text>
</comment>
<proteinExistence type="predicted"/>
<dbReference type="InterPro" id="IPR002110">
    <property type="entry name" value="Ankyrin_rpt"/>
</dbReference>
<dbReference type="RefSeq" id="XP_062693730.1">
    <property type="nucleotide sequence ID" value="XM_062834709.1"/>
</dbReference>
<gene>
    <name evidence="4" type="ORF">B0T23DRAFT_312840</name>
</gene>
<evidence type="ECO:0000256" key="2">
    <source>
        <dbReference type="SAM" id="MobiDB-lite"/>
    </source>
</evidence>
<dbReference type="Pfam" id="PF24120">
    <property type="entry name" value="SsdA_C"/>
    <property type="match status" value="1"/>
</dbReference>
<accession>A0AAJ0I988</accession>
<evidence type="ECO:0000256" key="1">
    <source>
        <dbReference type="PROSITE-ProRule" id="PRU00023"/>
    </source>
</evidence>
<feature type="domain" description="Single-strand DNA deaminase toxin A-like C-terminal" evidence="3">
    <location>
        <begin position="186"/>
        <end position="252"/>
    </location>
</feature>
<dbReference type="Pfam" id="PF12796">
    <property type="entry name" value="Ank_2"/>
    <property type="match status" value="1"/>
</dbReference>
<evidence type="ECO:0000313" key="4">
    <source>
        <dbReference type="EMBL" id="KAK3494301.1"/>
    </source>
</evidence>
<dbReference type="GeneID" id="87872331"/>